<accession>A0A4Y2W6J1</accession>
<name>A0A4Y2W6J1_ARAVE</name>
<reference evidence="1 3" key="1">
    <citation type="journal article" date="2019" name="Sci. Rep.">
        <title>Orb-weaving spider Araneus ventricosus genome elucidates the spidroin gene catalogue.</title>
        <authorList>
            <person name="Kono N."/>
            <person name="Nakamura H."/>
            <person name="Ohtoshi R."/>
            <person name="Moran D.A.P."/>
            <person name="Shinohara A."/>
            <person name="Yoshida Y."/>
            <person name="Fujiwara M."/>
            <person name="Mori M."/>
            <person name="Tomita M."/>
            <person name="Arakawa K."/>
        </authorList>
    </citation>
    <scope>NUCLEOTIDE SEQUENCE [LARGE SCALE GENOMIC DNA]</scope>
</reference>
<dbReference type="EMBL" id="BGPR01055108">
    <property type="protein sequence ID" value="GBO31750.1"/>
    <property type="molecule type" value="Genomic_DNA"/>
</dbReference>
<keyword evidence="3" id="KW-1185">Reference proteome</keyword>
<sequence>MKFRRDPNSVTTFYYHHLRFQLKVSLAQWKVAGLVSKRSRDQSSLISDTFREETYSRQEDRYPAGFYVTFFDREYSESLSIFPTGKRVFRSQTLVVGLNVEIPFLYLKVECPNELLSSARWDVEG</sequence>
<organism evidence="1 3">
    <name type="scientific">Araneus ventricosus</name>
    <name type="common">Orbweaver spider</name>
    <name type="synonym">Epeira ventricosa</name>
    <dbReference type="NCBI Taxonomy" id="182803"/>
    <lineage>
        <taxon>Eukaryota</taxon>
        <taxon>Metazoa</taxon>
        <taxon>Ecdysozoa</taxon>
        <taxon>Arthropoda</taxon>
        <taxon>Chelicerata</taxon>
        <taxon>Arachnida</taxon>
        <taxon>Araneae</taxon>
        <taxon>Araneomorphae</taxon>
        <taxon>Entelegynae</taxon>
        <taxon>Araneoidea</taxon>
        <taxon>Araneidae</taxon>
        <taxon>Araneus</taxon>
    </lineage>
</organism>
<proteinExistence type="predicted"/>
<comment type="caution">
    <text evidence="1">The sequence shown here is derived from an EMBL/GenBank/DDBJ whole genome shotgun (WGS) entry which is preliminary data.</text>
</comment>
<gene>
    <name evidence="2" type="ORF">AVEN_155695_1</name>
    <name evidence="1" type="ORF">AVEN_64660_1</name>
</gene>
<dbReference type="Proteomes" id="UP000499080">
    <property type="component" value="Unassembled WGS sequence"/>
</dbReference>
<evidence type="ECO:0000313" key="2">
    <source>
        <dbReference type="EMBL" id="GBO31754.1"/>
    </source>
</evidence>
<dbReference type="EMBL" id="BGPR01055111">
    <property type="protein sequence ID" value="GBO31754.1"/>
    <property type="molecule type" value="Genomic_DNA"/>
</dbReference>
<protein>
    <submittedName>
        <fullName evidence="1">Uncharacterized protein</fullName>
    </submittedName>
</protein>
<evidence type="ECO:0000313" key="3">
    <source>
        <dbReference type="Proteomes" id="UP000499080"/>
    </source>
</evidence>
<evidence type="ECO:0000313" key="1">
    <source>
        <dbReference type="EMBL" id="GBO31750.1"/>
    </source>
</evidence>
<dbReference type="AlphaFoldDB" id="A0A4Y2W6J1"/>